<keyword evidence="2" id="KW-0479">Metal-binding</keyword>
<evidence type="ECO:0000256" key="1">
    <source>
        <dbReference type="ARBA" id="ARBA00007749"/>
    </source>
</evidence>
<evidence type="ECO:0000256" key="4">
    <source>
        <dbReference type="ARBA" id="ARBA00022833"/>
    </source>
</evidence>
<dbReference type="Proteomes" id="UP000587367">
    <property type="component" value="Unassembled WGS sequence"/>
</dbReference>
<dbReference type="InterPro" id="IPR001279">
    <property type="entry name" value="Metallo-B-lactamas"/>
</dbReference>
<dbReference type="SMART" id="SM00849">
    <property type="entry name" value="Lactamase_B"/>
    <property type="match status" value="1"/>
</dbReference>
<comment type="similarity">
    <text evidence="1">Belongs to the metallo-beta-lactamase superfamily.</text>
</comment>
<dbReference type="RefSeq" id="WP_184553391.1">
    <property type="nucleotide sequence ID" value="NZ_JACHKS010000001.1"/>
</dbReference>
<reference evidence="6 7" key="1">
    <citation type="submission" date="2020-08" db="EMBL/GenBank/DDBJ databases">
        <title>Functional genomics of gut bacteria from endangered species of beetles.</title>
        <authorList>
            <person name="Carlos-Shanley C."/>
        </authorList>
    </citation>
    <scope>NUCLEOTIDE SEQUENCE [LARGE SCALE GENOMIC DNA]</scope>
    <source>
        <strain evidence="6 7">S00068</strain>
    </source>
</reference>
<dbReference type="InterPro" id="IPR051013">
    <property type="entry name" value="MBL_superfamily_lactonases"/>
</dbReference>
<comment type="caution">
    <text evidence="6">The sequence shown here is derived from an EMBL/GenBank/DDBJ whole genome shotgun (WGS) entry which is preliminary data.</text>
</comment>
<keyword evidence="3" id="KW-0378">Hydrolase</keyword>
<keyword evidence="4" id="KW-0862">Zinc</keyword>
<proteinExistence type="inferred from homology"/>
<dbReference type="PANTHER" id="PTHR42978">
    <property type="entry name" value="QUORUM-QUENCHING LACTONASE YTNP-RELATED-RELATED"/>
    <property type="match status" value="1"/>
</dbReference>
<evidence type="ECO:0000313" key="7">
    <source>
        <dbReference type="Proteomes" id="UP000587367"/>
    </source>
</evidence>
<gene>
    <name evidence="6" type="ORF">HNP24_000965</name>
</gene>
<evidence type="ECO:0000256" key="2">
    <source>
        <dbReference type="ARBA" id="ARBA00022723"/>
    </source>
</evidence>
<dbReference type="InterPro" id="IPR036866">
    <property type="entry name" value="RibonucZ/Hydroxyglut_hydro"/>
</dbReference>
<feature type="domain" description="Metallo-beta-lactamase" evidence="5">
    <location>
        <begin position="65"/>
        <end position="271"/>
    </location>
</feature>
<dbReference type="Pfam" id="PF00753">
    <property type="entry name" value="Lactamase_B"/>
    <property type="match status" value="1"/>
</dbReference>
<name>A0ABR6PWF2_9FLAO</name>
<sequence length="294" mass="33103">MNTIEKFKDKDFFKFSLGSLELLVVSDGEFDLDPIQPLFAPGIDAEKIVDFLESRDHPSHKLIFEGNILVVKNKEQIILIDTGSGKASGTSVGKIVGNLAAAGIQKEDITDIVLTHAHHDHIGGIMDDQEEFTFPNAQIYIAKKEYDFWTSDQPDFSKGSNNEMADFQINFAKKHIGFAESKLHFFDNDDELFGFLRLHIAPGHTPGHTVITIFSEGEELVHFADIFQHVLLLGRPEWGNQVDVNFDLAVQARQKFGSKWSESKAFTFGDHLPFPGLGYIEEKDGVLHWIPKEF</sequence>
<organism evidence="6 7">
    <name type="scientific">Chryseobacterium sediminis</name>
    <dbReference type="NCBI Taxonomy" id="1679494"/>
    <lineage>
        <taxon>Bacteria</taxon>
        <taxon>Pseudomonadati</taxon>
        <taxon>Bacteroidota</taxon>
        <taxon>Flavobacteriia</taxon>
        <taxon>Flavobacteriales</taxon>
        <taxon>Weeksellaceae</taxon>
        <taxon>Chryseobacterium group</taxon>
        <taxon>Chryseobacterium</taxon>
    </lineage>
</organism>
<evidence type="ECO:0000256" key="3">
    <source>
        <dbReference type="ARBA" id="ARBA00022801"/>
    </source>
</evidence>
<dbReference type="CDD" id="cd07720">
    <property type="entry name" value="OPHC2-like_MBL-fold"/>
    <property type="match status" value="1"/>
</dbReference>
<accession>A0ABR6PWF2</accession>
<dbReference type="EMBL" id="JACHKS010000001">
    <property type="protein sequence ID" value="MBB6330015.1"/>
    <property type="molecule type" value="Genomic_DNA"/>
</dbReference>
<keyword evidence="7" id="KW-1185">Reference proteome</keyword>
<evidence type="ECO:0000259" key="5">
    <source>
        <dbReference type="SMART" id="SM00849"/>
    </source>
</evidence>
<dbReference type="Gene3D" id="3.60.15.10">
    <property type="entry name" value="Ribonuclease Z/Hydroxyacylglutathione hydrolase-like"/>
    <property type="match status" value="1"/>
</dbReference>
<evidence type="ECO:0000313" key="6">
    <source>
        <dbReference type="EMBL" id="MBB6330015.1"/>
    </source>
</evidence>
<dbReference type="SUPFAM" id="SSF56281">
    <property type="entry name" value="Metallo-hydrolase/oxidoreductase"/>
    <property type="match status" value="1"/>
</dbReference>
<dbReference type="PANTHER" id="PTHR42978:SF6">
    <property type="entry name" value="QUORUM-QUENCHING LACTONASE YTNP-RELATED"/>
    <property type="match status" value="1"/>
</dbReference>
<protein>
    <submittedName>
        <fullName evidence="6">Glyoxylase-like metal-dependent hydrolase (Beta-lactamase superfamily II)</fullName>
    </submittedName>
</protein>